<dbReference type="Pfam" id="PF13812">
    <property type="entry name" value="PPR_3"/>
    <property type="match status" value="1"/>
</dbReference>
<dbReference type="Pfam" id="PF13344">
    <property type="entry name" value="Hydrolase_6"/>
    <property type="match status" value="1"/>
</dbReference>
<dbReference type="SUPFAM" id="SSF56784">
    <property type="entry name" value="HAD-like"/>
    <property type="match status" value="1"/>
</dbReference>
<dbReference type="InterPro" id="IPR023214">
    <property type="entry name" value="HAD_sf"/>
</dbReference>
<evidence type="ECO:0000313" key="17">
    <source>
        <dbReference type="Proteomes" id="UP000298416"/>
    </source>
</evidence>
<keyword evidence="6" id="KW-0150">Chloroplast</keyword>
<reference evidence="16" key="1">
    <citation type="submission" date="2018-01" db="EMBL/GenBank/DDBJ databases">
        <authorList>
            <person name="Mao J.F."/>
        </authorList>
    </citation>
    <scope>NUCLEOTIDE SEQUENCE</scope>
    <source>
        <strain evidence="16">Huo1</strain>
        <tissue evidence="16">Leaf</tissue>
    </source>
</reference>
<dbReference type="PANTHER" id="PTHR46598">
    <property type="entry name" value="BNAC05G43320D PROTEIN"/>
    <property type="match status" value="1"/>
</dbReference>
<keyword evidence="12" id="KW-0007">Acetylation</keyword>
<reference evidence="16" key="2">
    <citation type="submission" date="2020-08" db="EMBL/GenBank/DDBJ databases">
        <title>Plant Genome Project.</title>
        <authorList>
            <person name="Zhang R.-G."/>
        </authorList>
    </citation>
    <scope>NUCLEOTIDE SEQUENCE</scope>
    <source>
        <strain evidence="16">Huo1</strain>
        <tissue evidence="16">Leaf</tissue>
    </source>
</reference>
<keyword evidence="7" id="KW-0597">Phosphoprotein</keyword>
<dbReference type="NCBIfam" id="TIGR01452">
    <property type="entry name" value="PGP_euk"/>
    <property type="match status" value="1"/>
</dbReference>
<protein>
    <recommendedName>
        <fullName evidence="5">phosphoglycolate phosphatase</fullName>
        <ecNumber evidence="5">3.1.3.18</ecNumber>
    </recommendedName>
</protein>
<evidence type="ECO:0000256" key="11">
    <source>
        <dbReference type="ARBA" id="ARBA00022946"/>
    </source>
</evidence>
<accession>A0A8X8ZHD7</accession>
<sequence>MLTIKLSAAAVCSSSSTHFLNPHSRLRFNKRIPFLSNPSFFNPLRPIAECSSFSTKKNSAKTMDSSASSRIVAASEQLKDPDQLIDSVETFIFDCDGVIWKGDKLIDGVPETLDMLRSKGKRLVFVTNNSTKSRKQYGKKFETLGLNVSEEEIFASSFAAAAYLKSIDFPKDKKVYVVGEEGILKELDLAGFQYIGGPDDGDKKIELKPGFLMEHDEDVGAVVVGFDRYFNYYKIQYATLCIRENPGCLFIATNRDAVTHLTDAQEWAGGGSMVGAVRGSTQREPHVVGKPSTFMMDYLAKEFNISKSQICMVGDRLDTDILFGQNGGCKTLLVLSGVTSLPILQSPNNRIQPDFYTNKISDFLSLKAAAVFSDEMLHVRRVISRATSNYILHNFLGRVSKFPCVGCKLFPYLHDQNGALVLRHGVDVFSHNFSTVLVQARDIGRLHEELETATNEGRLNDAWDLHEKHMWMEGFARKSIVCKLIAGLTEGLDIEWLEKAYGLVDKAFEEHKQTLFNREILIYLSLGLAKCGLPIPSSTLLRRLIEMENFPPVAAWSAIIAYMANSPSGAFLAAELVLETGYKFHDGRVDPRKKCNEPLISMKPNATALNIALVGCLRYGITRKGEQLLDMIPRINMKTDATSSIIMAHIYERNGRRDELKKLRRHVEEVDNITGVQLRQFYNCLLSCHLKFGDLDSASRMVLEMLRKAKKAQNSLGVANLRLETDKLGTASPHQIHKNPATPQRCFSCYEDFCRDKKFLSLEAEARELLNTSVVNLQGQVELITTKRGILRPTEMTYVKLVKAFLEAGNTKDLVEFLIKAEKEDSPMSADNSVLVHVINSCISLGWLDKAHDLLDEMRLAGIRCTSSVYNFLLKAYHKENQIAEMKSLIRDARRAGVQLDASSYQSLIQSRVVEKDTAGALDLFKEMKEAKIPRVVEQDFDLLSKRCAEGDDAHIMSKLLQEIQEGQTADSGVHDWNSVIHFFCKKRLMQDAEKALKKMRSLELPPNAQTFHSMVTGYAAIGGKYIEVAELWGEMKSFAFSSGMKFDVELLDAVLYTFVRGGFFIRVNEVVEMMEEGGMFVDKYKYRTLFLKYHKTLHKGKAPKFQTESQLKKREAALAFKKWIVLRLLENYLSQLYMFSDS</sequence>
<keyword evidence="17" id="KW-1185">Reference proteome</keyword>
<evidence type="ECO:0000256" key="10">
    <source>
        <dbReference type="ARBA" id="ARBA00022801"/>
    </source>
</evidence>
<evidence type="ECO:0000256" key="15">
    <source>
        <dbReference type="PROSITE-ProRule" id="PRU00708"/>
    </source>
</evidence>
<dbReference type="GO" id="GO:0008967">
    <property type="term" value="F:phosphoglycolate phosphatase activity"/>
    <property type="evidence" value="ECO:0007669"/>
    <property type="project" value="UniProtKB-EC"/>
</dbReference>
<evidence type="ECO:0000256" key="7">
    <source>
        <dbReference type="ARBA" id="ARBA00022553"/>
    </source>
</evidence>
<dbReference type="NCBIfam" id="TIGR00756">
    <property type="entry name" value="PPR"/>
    <property type="match status" value="2"/>
</dbReference>
<name>A0A8X8ZHD7_SALSN</name>
<evidence type="ECO:0000256" key="14">
    <source>
        <dbReference type="ARBA" id="ARBA00059713"/>
    </source>
</evidence>
<evidence type="ECO:0000313" key="16">
    <source>
        <dbReference type="EMBL" id="KAG6404713.1"/>
    </source>
</evidence>
<dbReference type="Pfam" id="PF13041">
    <property type="entry name" value="PPR_2"/>
    <property type="match status" value="1"/>
</dbReference>
<feature type="repeat" description="PPR" evidence="15">
    <location>
        <begin position="973"/>
        <end position="1007"/>
    </location>
</feature>
<dbReference type="Proteomes" id="UP000298416">
    <property type="component" value="Unassembled WGS sequence"/>
</dbReference>
<dbReference type="InterPro" id="IPR011990">
    <property type="entry name" value="TPR-like_helical_dom_sf"/>
</dbReference>
<proteinExistence type="inferred from homology"/>
<keyword evidence="8" id="KW-0934">Plastid</keyword>
<evidence type="ECO:0000256" key="9">
    <source>
        <dbReference type="ARBA" id="ARBA00022737"/>
    </source>
</evidence>
<evidence type="ECO:0000256" key="1">
    <source>
        <dbReference type="ARBA" id="ARBA00000830"/>
    </source>
</evidence>
<dbReference type="AlphaFoldDB" id="A0A8X8ZHD7"/>
<dbReference type="InterPro" id="IPR002885">
    <property type="entry name" value="PPR_rpt"/>
</dbReference>
<evidence type="ECO:0000256" key="12">
    <source>
        <dbReference type="ARBA" id="ARBA00022990"/>
    </source>
</evidence>
<dbReference type="FunFam" id="3.40.50.1000:FF:000039">
    <property type="entry name" value="Phosphoglycolate phosphatase"/>
    <property type="match status" value="1"/>
</dbReference>
<dbReference type="SFLD" id="SFLDS00003">
    <property type="entry name" value="Haloacid_Dehalogenase"/>
    <property type="match status" value="1"/>
</dbReference>
<dbReference type="SFLD" id="SFLDG01139">
    <property type="entry name" value="C2.A:_Pyridoxal_Phosphate_Phos"/>
    <property type="match status" value="1"/>
</dbReference>
<comment type="similarity">
    <text evidence="4">Belongs to the PPR family. P subfamily.</text>
</comment>
<dbReference type="GO" id="GO:0009853">
    <property type="term" value="P:photorespiration"/>
    <property type="evidence" value="ECO:0007669"/>
    <property type="project" value="UniProtKB-KW"/>
</dbReference>
<keyword evidence="10" id="KW-0378">Hydrolase</keyword>
<evidence type="ECO:0000256" key="8">
    <source>
        <dbReference type="ARBA" id="ARBA00022640"/>
    </source>
</evidence>
<dbReference type="PROSITE" id="PS51375">
    <property type="entry name" value="PPR"/>
    <property type="match status" value="2"/>
</dbReference>
<dbReference type="Gene3D" id="3.40.50.1000">
    <property type="entry name" value="HAD superfamily/HAD-like"/>
    <property type="match status" value="2"/>
</dbReference>
<feature type="repeat" description="PPR" evidence="15">
    <location>
        <begin position="866"/>
        <end position="900"/>
    </location>
</feature>
<dbReference type="Pfam" id="PF13242">
    <property type="entry name" value="Hydrolase_like"/>
    <property type="match status" value="1"/>
</dbReference>
<evidence type="ECO:0000256" key="4">
    <source>
        <dbReference type="ARBA" id="ARBA00007626"/>
    </source>
</evidence>
<comment type="subcellular location">
    <subcellularLocation>
        <location evidence="2">Plastid</location>
        <location evidence="2">Chloroplast</location>
    </subcellularLocation>
</comment>
<evidence type="ECO:0000256" key="6">
    <source>
        <dbReference type="ARBA" id="ARBA00022528"/>
    </source>
</evidence>
<keyword evidence="11" id="KW-0809">Transit peptide</keyword>
<keyword evidence="9" id="KW-0677">Repeat</keyword>
<dbReference type="PANTHER" id="PTHR46598:SF1">
    <property type="entry name" value="OS10G0422566 PROTEIN"/>
    <property type="match status" value="1"/>
</dbReference>
<comment type="catalytic activity">
    <reaction evidence="1">
        <text>2-phosphoglycolate + H2O = glycolate + phosphate</text>
        <dbReference type="Rhea" id="RHEA:14369"/>
        <dbReference type="ChEBI" id="CHEBI:15377"/>
        <dbReference type="ChEBI" id="CHEBI:29805"/>
        <dbReference type="ChEBI" id="CHEBI:43474"/>
        <dbReference type="ChEBI" id="CHEBI:58033"/>
        <dbReference type="EC" id="3.1.3.18"/>
    </reaction>
</comment>
<dbReference type="InterPro" id="IPR006349">
    <property type="entry name" value="PGP_euk"/>
</dbReference>
<dbReference type="EC" id="3.1.3.18" evidence="5"/>
<dbReference type="Gene3D" id="1.25.40.10">
    <property type="entry name" value="Tetratricopeptide repeat domain"/>
    <property type="match status" value="3"/>
</dbReference>
<comment type="caution">
    <text evidence="16">The sequence shown here is derived from an EMBL/GenBank/DDBJ whole genome shotgun (WGS) entry which is preliminary data.</text>
</comment>
<dbReference type="InterPro" id="IPR036412">
    <property type="entry name" value="HAD-like_sf"/>
</dbReference>
<evidence type="ECO:0000256" key="13">
    <source>
        <dbReference type="ARBA" id="ARBA00023238"/>
    </source>
</evidence>
<comment type="similarity">
    <text evidence="3">Belongs to the HAD-like hydrolase superfamily. CbbY/CbbZ/Gph/YieH family.</text>
</comment>
<keyword evidence="13" id="KW-0601">Photorespiration</keyword>
<evidence type="ECO:0000256" key="5">
    <source>
        <dbReference type="ARBA" id="ARBA00013078"/>
    </source>
</evidence>
<evidence type="ECO:0000256" key="2">
    <source>
        <dbReference type="ARBA" id="ARBA00004229"/>
    </source>
</evidence>
<gene>
    <name evidence="16" type="ORF">SASPL_136966</name>
</gene>
<dbReference type="EMBL" id="PNBA02000013">
    <property type="protein sequence ID" value="KAG6404713.1"/>
    <property type="molecule type" value="Genomic_DNA"/>
</dbReference>
<dbReference type="CDD" id="cd07510">
    <property type="entry name" value="HAD_Pase_UmpH-like"/>
    <property type="match status" value="1"/>
</dbReference>
<organism evidence="16">
    <name type="scientific">Salvia splendens</name>
    <name type="common">Scarlet sage</name>
    <dbReference type="NCBI Taxonomy" id="180675"/>
    <lineage>
        <taxon>Eukaryota</taxon>
        <taxon>Viridiplantae</taxon>
        <taxon>Streptophyta</taxon>
        <taxon>Embryophyta</taxon>
        <taxon>Tracheophyta</taxon>
        <taxon>Spermatophyta</taxon>
        <taxon>Magnoliopsida</taxon>
        <taxon>eudicotyledons</taxon>
        <taxon>Gunneridae</taxon>
        <taxon>Pentapetalae</taxon>
        <taxon>asterids</taxon>
        <taxon>lamiids</taxon>
        <taxon>Lamiales</taxon>
        <taxon>Lamiaceae</taxon>
        <taxon>Nepetoideae</taxon>
        <taxon>Mentheae</taxon>
        <taxon>Salviinae</taxon>
        <taxon>Salvia</taxon>
        <taxon>Salvia subgen. Calosphace</taxon>
        <taxon>core Calosphace</taxon>
    </lineage>
</organism>
<dbReference type="Pfam" id="PF01535">
    <property type="entry name" value="PPR"/>
    <property type="match status" value="2"/>
</dbReference>
<dbReference type="FunFam" id="3.40.50.1000:FF:000447">
    <property type="match status" value="1"/>
</dbReference>
<dbReference type="SFLD" id="SFLDF00039">
    <property type="entry name" value="phosphoglycolate_phosphatase_2"/>
    <property type="match status" value="1"/>
</dbReference>
<evidence type="ECO:0000256" key="3">
    <source>
        <dbReference type="ARBA" id="ARBA00006171"/>
    </source>
</evidence>
<dbReference type="GO" id="GO:0009507">
    <property type="term" value="C:chloroplast"/>
    <property type="evidence" value="ECO:0007669"/>
    <property type="project" value="UniProtKB-SubCell"/>
</dbReference>
<comment type="function">
    <text evidence="14">Photorespiratory enzyme that dephosphorylates the 2-phosphoglycolate produced by the RuBisCO oxygenation reaction.</text>
</comment>
<dbReference type="InterPro" id="IPR006357">
    <property type="entry name" value="HAD-SF_hydro_IIA"/>
</dbReference>
<dbReference type="NCBIfam" id="TIGR01460">
    <property type="entry name" value="HAD-SF-IIA"/>
    <property type="match status" value="1"/>
</dbReference>